<dbReference type="Pfam" id="PF00072">
    <property type="entry name" value="Response_reg"/>
    <property type="match status" value="1"/>
</dbReference>
<keyword evidence="1 2" id="KW-0597">Phosphoprotein</keyword>
<dbReference type="InterPro" id="IPR001789">
    <property type="entry name" value="Sig_transdc_resp-reg_receiver"/>
</dbReference>
<dbReference type="EMBL" id="RBXL01000001">
    <property type="protein sequence ID" value="RKT45401.1"/>
    <property type="molecule type" value="Genomic_DNA"/>
</dbReference>
<feature type="modified residue" description="4-aspartylphosphate" evidence="2">
    <location>
        <position position="51"/>
    </location>
</feature>
<dbReference type="CDD" id="cd00156">
    <property type="entry name" value="REC"/>
    <property type="match status" value="1"/>
</dbReference>
<reference evidence="5 6" key="1">
    <citation type="submission" date="2018-10" db="EMBL/GenBank/DDBJ databases">
        <title>Genomic Encyclopedia of Archaeal and Bacterial Type Strains, Phase II (KMG-II): from individual species to whole genera.</title>
        <authorList>
            <person name="Goeker M."/>
        </authorList>
    </citation>
    <scope>NUCLEOTIDE SEQUENCE [LARGE SCALE GENOMIC DNA]</scope>
    <source>
        <strain evidence="5 6">DSM 235</strain>
    </source>
</reference>
<evidence type="ECO:0000313" key="5">
    <source>
        <dbReference type="EMBL" id="RKT45401.1"/>
    </source>
</evidence>
<protein>
    <submittedName>
        <fullName evidence="5">Response regulator receiver domain-containing protein</fullName>
    </submittedName>
</protein>
<dbReference type="GO" id="GO:0000160">
    <property type="term" value="P:phosphorelay signal transduction system"/>
    <property type="evidence" value="ECO:0007669"/>
    <property type="project" value="InterPro"/>
</dbReference>
<dbReference type="OrthoDB" id="9800897at2"/>
<evidence type="ECO:0000256" key="2">
    <source>
        <dbReference type="PROSITE-ProRule" id="PRU00169"/>
    </source>
</evidence>
<proteinExistence type="predicted"/>
<evidence type="ECO:0000259" key="4">
    <source>
        <dbReference type="PROSITE" id="PS50110"/>
    </source>
</evidence>
<name>A0A495V7M3_9GAMM</name>
<dbReference type="PANTHER" id="PTHR44591">
    <property type="entry name" value="STRESS RESPONSE REGULATOR PROTEIN 1"/>
    <property type="match status" value="1"/>
</dbReference>
<dbReference type="Proteomes" id="UP000274556">
    <property type="component" value="Unassembled WGS sequence"/>
</dbReference>
<feature type="region of interest" description="Disordered" evidence="3">
    <location>
        <begin position="261"/>
        <end position="293"/>
    </location>
</feature>
<dbReference type="PROSITE" id="PS50110">
    <property type="entry name" value="RESPONSE_REGULATORY"/>
    <property type="match status" value="1"/>
</dbReference>
<gene>
    <name evidence="5" type="ORF">BDD21_2851</name>
</gene>
<dbReference type="Gene3D" id="3.40.50.2300">
    <property type="match status" value="1"/>
</dbReference>
<accession>A0A495V7M3</accession>
<keyword evidence="6" id="KW-1185">Reference proteome</keyword>
<dbReference type="RefSeq" id="WP_120797677.1">
    <property type="nucleotide sequence ID" value="NZ_RBXL01000001.1"/>
</dbReference>
<sequence>MKILLIDDSKVTRYALRIELKNRGIDVDTADSAEAALEILKSQIPDAILMDHIMPGLNGLEALEIIRADPRTAHVPIVLCTSQEDSDFAAAARKKGVLTILPKSLAAERLPEVIACLRAAIDNNTPAAPAPVKMSQANKPVADPATSPGPLSEAELVALIDERLEAGINKRLTILVESLRRDLTEISIAEARHLVEERLAAEHAARAAAPPGASQQDLGDLETRLIREILPNLIGDRVAASLARQRHEIIEELRQSLPDIRVQPSVTGDGAVSGEHAPSGPQAGSRRSGSDLEVVDAADRLRDMATTALQSLRAALKRHDR</sequence>
<dbReference type="AlphaFoldDB" id="A0A495V7M3"/>
<evidence type="ECO:0000256" key="3">
    <source>
        <dbReference type="SAM" id="MobiDB-lite"/>
    </source>
</evidence>
<dbReference type="InterPro" id="IPR050595">
    <property type="entry name" value="Bact_response_regulator"/>
</dbReference>
<comment type="caution">
    <text evidence="5">The sequence shown here is derived from an EMBL/GenBank/DDBJ whole genome shotgun (WGS) entry which is preliminary data.</text>
</comment>
<dbReference type="SUPFAM" id="SSF52172">
    <property type="entry name" value="CheY-like"/>
    <property type="match status" value="1"/>
</dbReference>
<evidence type="ECO:0000313" key="6">
    <source>
        <dbReference type="Proteomes" id="UP000274556"/>
    </source>
</evidence>
<evidence type="ECO:0000256" key="1">
    <source>
        <dbReference type="ARBA" id="ARBA00022553"/>
    </source>
</evidence>
<dbReference type="SMART" id="SM00448">
    <property type="entry name" value="REC"/>
    <property type="match status" value="1"/>
</dbReference>
<dbReference type="PANTHER" id="PTHR44591:SF3">
    <property type="entry name" value="RESPONSE REGULATORY DOMAIN-CONTAINING PROTEIN"/>
    <property type="match status" value="1"/>
</dbReference>
<feature type="domain" description="Response regulatory" evidence="4">
    <location>
        <begin position="2"/>
        <end position="118"/>
    </location>
</feature>
<dbReference type="InterPro" id="IPR011006">
    <property type="entry name" value="CheY-like_superfamily"/>
</dbReference>
<organism evidence="5 6">
    <name type="scientific">Thiocapsa rosea</name>
    <dbReference type="NCBI Taxonomy" id="69360"/>
    <lineage>
        <taxon>Bacteria</taxon>
        <taxon>Pseudomonadati</taxon>
        <taxon>Pseudomonadota</taxon>
        <taxon>Gammaproteobacteria</taxon>
        <taxon>Chromatiales</taxon>
        <taxon>Chromatiaceae</taxon>
        <taxon>Thiocapsa</taxon>
    </lineage>
</organism>